<dbReference type="InterPro" id="IPR031304">
    <property type="entry name" value="SLT_2"/>
</dbReference>
<dbReference type="Pfam" id="PF13406">
    <property type="entry name" value="SLT_2"/>
    <property type="match status" value="2"/>
</dbReference>
<evidence type="ECO:0000313" key="4">
    <source>
        <dbReference type="Proteomes" id="UP000295701"/>
    </source>
</evidence>
<dbReference type="PANTHER" id="PTHR30163:SF8">
    <property type="entry name" value="LYTIC MUREIN TRANSGLYCOSYLASE"/>
    <property type="match status" value="1"/>
</dbReference>
<protein>
    <submittedName>
        <fullName evidence="3">Lytic murein transglycosylase</fullName>
    </submittedName>
</protein>
<evidence type="ECO:0000259" key="2">
    <source>
        <dbReference type="Pfam" id="PF13406"/>
    </source>
</evidence>
<evidence type="ECO:0000313" key="3">
    <source>
        <dbReference type="EMBL" id="TDL79763.1"/>
    </source>
</evidence>
<gene>
    <name evidence="3" type="ORF">E2L08_07650</name>
</gene>
<dbReference type="InterPro" id="IPR023346">
    <property type="entry name" value="Lysozyme-like_dom_sf"/>
</dbReference>
<dbReference type="NCBIfam" id="TIGR02283">
    <property type="entry name" value="MltB_2"/>
    <property type="match status" value="1"/>
</dbReference>
<dbReference type="InterPro" id="IPR036366">
    <property type="entry name" value="PGBDSf"/>
</dbReference>
<organism evidence="3 4">
    <name type="scientific">Palleronia sediminis</name>
    <dbReference type="NCBI Taxonomy" id="2547833"/>
    <lineage>
        <taxon>Bacteria</taxon>
        <taxon>Pseudomonadati</taxon>
        <taxon>Pseudomonadota</taxon>
        <taxon>Alphaproteobacteria</taxon>
        <taxon>Rhodobacterales</taxon>
        <taxon>Roseobacteraceae</taxon>
        <taxon>Palleronia</taxon>
    </lineage>
</organism>
<dbReference type="Gene3D" id="1.10.101.10">
    <property type="entry name" value="PGBD-like superfamily/PGBD"/>
    <property type="match status" value="1"/>
</dbReference>
<sequence length="384" mass="41024">MRPGRRAVTFGLLAAGLGACGQRTGFGASAGGLAPAPDPDVIPIENPGWRGWVQSFLPRARAAGVSQETLDRAFDGAGYLPGVIERDRNQTEFTRTLEDYLNITASEDKVATGREQVARWRSTLDAIEARYGVEAEVVAAVWGVESQYGARRGEFPVVSALSTLAYDGRRGAFFEQQLVSALKTLQRGDVAPSRMTGSWAGAMGHTQFIPTSYQSLAVDFDGDGRRDIWSEDPTDALASTANYLARNGWRRGQPWGQEITSANPGSGGTVITPQPGGPSFRVFHNFNVIKRYNNSTNYAIGVGHLSDRLAGAGPLRGAFPPDRYGMTKEQRQALQARLTAAGYDTGGTDGVIGSNSRAAISAFQAARGLPVTGDPSLELLRLLG</sequence>
<dbReference type="AlphaFoldDB" id="A0A4R6AES8"/>
<feature type="domain" description="Peptidoglycan binding-like" evidence="1">
    <location>
        <begin position="328"/>
        <end position="383"/>
    </location>
</feature>
<dbReference type="Gene3D" id="1.10.530.10">
    <property type="match status" value="2"/>
</dbReference>
<dbReference type="InterPro" id="IPR002477">
    <property type="entry name" value="Peptidoglycan-bd-like"/>
</dbReference>
<keyword evidence="4" id="KW-1185">Reference proteome</keyword>
<reference evidence="3 4" key="1">
    <citation type="submission" date="2019-03" db="EMBL/GenBank/DDBJ databases">
        <title>Primorskyibacter sp. SS33 isolated from sediments.</title>
        <authorList>
            <person name="Xunke S."/>
        </authorList>
    </citation>
    <scope>NUCLEOTIDE SEQUENCE [LARGE SCALE GENOMIC DNA]</scope>
    <source>
        <strain evidence="3 4">SS33</strain>
    </source>
</reference>
<dbReference type="RefSeq" id="WP_133396487.1">
    <property type="nucleotide sequence ID" value="NZ_SNAA01000007.1"/>
</dbReference>
<proteinExistence type="predicted"/>
<comment type="caution">
    <text evidence="3">The sequence shown here is derived from an EMBL/GenBank/DDBJ whole genome shotgun (WGS) entry which is preliminary data.</text>
</comment>
<dbReference type="GO" id="GO:0008933">
    <property type="term" value="F:peptidoglycan lytic transglycosylase activity"/>
    <property type="evidence" value="ECO:0007669"/>
    <property type="project" value="TreeGrafter"/>
</dbReference>
<dbReference type="PANTHER" id="PTHR30163">
    <property type="entry name" value="MEMBRANE-BOUND LYTIC MUREIN TRANSGLYCOSYLASE B"/>
    <property type="match status" value="1"/>
</dbReference>
<dbReference type="InterPro" id="IPR043426">
    <property type="entry name" value="MltB-like"/>
</dbReference>
<dbReference type="Gene3D" id="1.10.8.350">
    <property type="entry name" value="Bacterial muramidase"/>
    <property type="match status" value="1"/>
</dbReference>
<dbReference type="GO" id="GO:0009253">
    <property type="term" value="P:peptidoglycan catabolic process"/>
    <property type="evidence" value="ECO:0007669"/>
    <property type="project" value="TreeGrafter"/>
</dbReference>
<dbReference type="FunFam" id="1.10.8.350:FF:000001">
    <property type="entry name" value="Lytic murein transglycosylase B"/>
    <property type="match status" value="1"/>
</dbReference>
<dbReference type="CDD" id="cd13399">
    <property type="entry name" value="Slt35-like"/>
    <property type="match status" value="1"/>
</dbReference>
<dbReference type="SUPFAM" id="SSF47090">
    <property type="entry name" value="PGBD-like"/>
    <property type="match status" value="1"/>
</dbReference>
<dbReference type="PROSITE" id="PS51257">
    <property type="entry name" value="PROKAR_LIPOPROTEIN"/>
    <property type="match status" value="1"/>
</dbReference>
<dbReference type="EMBL" id="SNAA01000007">
    <property type="protein sequence ID" value="TDL79763.1"/>
    <property type="molecule type" value="Genomic_DNA"/>
</dbReference>
<dbReference type="InterPro" id="IPR036365">
    <property type="entry name" value="PGBD-like_sf"/>
</dbReference>
<dbReference type="OrthoDB" id="9808544at2"/>
<dbReference type="SUPFAM" id="SSF53955">
    <property type="entry name" value="Lysozyme-like"/>
    <property type="match status" value="1"/>
</dbReference>
<feature type="domain" description="Transglycosylase SLT" evidence="2">
    <location>
        <begin position="271"/>
        <end position="307"/>
    </location>
</feature>
<evidence type="ECO:0000259" key="1">
    <source>
        <dbReference type="Pfam" id="PF01471"/>
    </source>
</evidence>
<name>A0A4R6AES8_9RHOB</name>
<accession>A0A4R6AES8</accession>
<feature type="domain" description="Transglycosylase SLT" evidence="2">
    <location>
        <begin position="50"/>
        <end position="262"/>
    </location>
</feature>
<dbReference type="Pfam" id="PF01471">
    <property type="entry name" value="PG_binding_1"/>
    <property type="match status" value="1"/>
</dbReference>
<dbReference type="InterPro" id="IPR011970">
    <property type="entry name" value="MltB_2"/>
</dbReference>
<dbReference type="Proteomes" id="UP000295701">
    <property type="component" value="Unassembled WGS sequence"/>
</dbReference>